<accession>A0ABU9KXC2</accession>
<comment type="caution">
    <text evidence="1">The sequence shown here is derived from an EMBL/GenBank/DDBJ whole genome shotgun (WGS) entry which is preliminary data.</text>
</comment>
<keyword evidence="2" id="KW-1185">Reference proteome</keyword>
<proteinExistence type="predicted"/>
<dbReference type="Proteomes" id="UP001474120">
    <property type="component" value="Unassembled WGS sequence"/>
</dbReference>
<gene>
    <name evidence="1" type="ORF">AABB81_02925</name>
</gene>
<protein>
    <submittedName>
        <fullName evidence="1">Uncharacterized protein</fullName>
    </submittedName>
</protein>
<dbReference type="RefSeq" id="WP_342158484.1">
    <property type="nucleotide sequence ID" value="NZ_JBCDNA010000001.1"/>
</dbReference>
<sequence>MKFYVKVFDNNHHWDESSAYKHGSYDTYEEAVNEAKKIIREFLSGECRFGSKVDDLMGSYMMYGEEPVIFPNEPPDGKTFSPRDFAEEYANEICKYT</sequence>
<reference evidence="1 2" key="1">
    <citation type="submission" date="2024-04" db="EMBL/GenBank/DDBJ databases">
        <title>whole genome sequencing of Lutimonas vermicola strain IMCC1616.</title>
        <authorList>
            <person name="Bae S.S."/>
        </authorList>
    </citation>
    <scope>NUCLEOTIDE SEQUENCE [LARGE SCALE GENOMIC DNA]</scope>
    <source>
        <strain evidence="1 2">IMCC1616</strain>
    </source>
</reference>
<name>A0ABU9KXC2_9FLAO</name>
<evidence type="ECO:0000313" key="1">
    <source>
        <dbReference type="EMBL" id="MEL4454832.1"/>
    </source>
</evidence>
<organism evidence="1 2">
    <name type="scientific">Lutimonas vermicola</name>
    <dbReference type="NCBI Taxonomy" id="414288"/>
    <lineage>
        <taxon>Bacteria</taxon>
        <taxon>Pseudomonadati</taxon>
        <taxon>Bacteroidota</taxon>
        <taxon>Flavobacteriia</taxon>
        <taxon>Flavobacteriales</taxon>
        <taxon>Flavobacteriaceae</taxon>
        <taxon>Lutimonas</taxon>
    </lineage>
</organism>
<dbReference type="EMBL" id="JBCDNA010000001">
    <property type="protein sequence ID" value="MEL4454832.1"/>
    <property type="molecule type" value="Genomic_DNA"/>
</dbReference>
<evidence type="ECO:0000313" key="2">
    <source>
        <dbReference type="Proteomes" id="UP001474120"/>
    </source>
</evidence>